<reference evidence="2 4" key="1">
    <citation type="submission" date="2015-09" db="EMBL/GenBank/DDBJ databases">
        <title>Genome announcement of multiple Pseudomonas syringae strains.</title>
        <authorList>
            <person name="Thakur S."/>
            <person name="Wang P.W."/>
            <person name="Gong Y."/>
            <person name="Weir B.S."/>
            <person name="Guttman D.S."/>
        </authorList>
    </citation>
    <scope>NUCLEOTIDE SEQUENCE [LARGE SCALE GENOMIC DNA]</scope>
    <source>
        <strain evidence="2 4">ICMP4455</strain>
    </source>
</reference>
<comment type="caution">
    <text evidence="2">The sequence shown here is derived from an EMBL/GenBank/DDBJ whole genome shotgun (WGS) entry which is preliminary data.</text>
</comment>
<evidence type="ECO:0000313" key="4">
    <source>
        <dbReference type="Proteomes" id="UP000050490"/>
    </source>
</evidence>
<dbReference type="Proteomes" id="UP000275613">
    <property type="component" value="Unassembled WGS sequence"/>
</dbReference>
<dbReference type="Proteomes" id="UP000630864">
    <property type="component" value="Unassembled WGS sequence"/>
</dbReference>
<evidence type="ECO:0000313" key="5">
    <source>
        <dbReference type="Proteomes" id="UP000275613"/>
    </source>
</evidence>
<dbReference type="EMBL" id="LJQI01000103">
    <property type="protein sequence ID" value="KPX35551.1"/>
    <property type="molecule type" value="Genomic_DNA"/>
</dbReference>
<protein>
    <submittedName>
        <fullName evidence="2">Uncharacterized protein</fullName>
    </submittedName>
</protein>
<reference evidence="3 5" key="2">
    <citation type="submission" date="2018-08" db="EMBL/GenBank/DDBJ databases">
        <title>Recombination of ecologically and evolutionarily significant loci maintains genetic cohesion in the Pseudomonas syringae species complex.</title>
        <authorList>
            <person name="Dillon M."/>
            <person name="Thakur S."/>
            <person name="Almeida R.N.D."/>
            <person name="Weir B.S."/>
            <person name="Guttman D.S."/>
        </authorList>
    </citation>
    <scope>NUCLEOTIDE SEQUENCE [LARGE SCALE GENOMIC DNA]</scope>
    <source>
        <strain evidence="3 5">ICMP 4316</strain>
    </source>
</reference>
<dbReference type="AlphaFoldDB" id="A0A0N8RJW8"/>
<accession>A0A0N8RJW8</accession>
<evidence type="ECO:0000313" key="2">
    <source>
        <dbReference type="EMBL" id="KPX35551.1"/>
    </source>
</evidence>
<name>A0A0N8RJW8_PSEA0</name>
<dbReference type="Proteomes" id="UP000050490">
    <property type="component" value="Unassembled WGS sequence"/>
</dbReference>
<sequence>MAKGLHYLEWIHSVRRHGEGAIYTHQLQAQEALHRSRMITIAGMATDRMSEWY</sequence>
<gene>
    <name evidence="2" type="ORF">ALO70_101430</name>
    <name evidence="3" type="ORF">ALQ39_101691</name>
    <name evidence="1" type="ORF">PSE10A_44630</name>
</gene>
<dbReference type="EMBL" id="BMZW01000032">
    <property type="protein sequence ID" value="GFZ61952.1"/>
    <property type="molecule type" value="Genomic_DNA"/>
</dbReference>
<evidence type="ECO:0000313" key="1">
    <source>
        <dbReference type="EMBL" id="GFZ61952.1"/>
    </source>
</evidence>
<dbReference type="EMBL" id="RBPV01000211">
    <property type="protein sequence ID" value="RMO59349.1"/>
    <property type="molecule type" value="Genomic_DNA"/>
</dbReference>
<evidence type="ECO:0000313" key="3">
    <source>
        <dbReference type="EMBL" id="RMO59349.1"/>
    </source>
</evidence>
<proteinExistence type="predicted"/>
<reference evidence="1" key="3">
    <citation type="submission" date="2020-09" db="EMBL/GenBank/DDBJ databases">
        <title>Pseudomonas syringae pv. eriobotryae genome sequence causing loquat canker disease.</title>
        <authorList>
            <person name="Fukuda S."/>
            <person name="Tashiro H."/>
            <person name="Nagano Y."/>
        </authorList>
    </citation>
    <scope>NUCLEOTIDE SEQUENCE</scope>
    <source>
        <strain evidence="1">AM001</strain>
    </source>
</reference>
<organism evidence="2 4">
    <name type="scientific">Pseudomonas amygdali pv. eriobotryae</name>
    <dbReference type="NCBI Taxonomy" id="129137"/>
    <lineage>
        <taxon>Bacteria</taxon>
        <taxon>Pseudomonadati</taxon>
        <taxon>Pseudomonadota</taxon>
        <taxon>Gammaproteobacteria</taxon>
        <taxon>Pseudomonadales</taxon>
        <taxon>Pseudomonadaceae</taxon>
        <taxon>Pseudomonas</taxon>
        <taxon>Pseudomonas amygdali</taxon>
    </lineage>
</organism>